<comment type="catalytic activity">
    <reaction evidence="1 8">
        <text>Hydrolysis of terminal non-reducing beta-D-galactose residues in beta-D-galactosides.</text>
        <dbReference type="EC" id="3.2.1.23"/>
    </reaction>
</comment>
<dbReference type="EC" id="3.2.1.23" evidence="3 8"/>
<dbReference type="SUPFAM" id="SSF51445">
    <property type="entry name" value="(Trans)glycosidases"/>
    <property type="match status" value="1"/>
</dbReference>
<accession>A0A484FYH7</accession>
<feature type="domain" description="Beta-galactosidase jelly roll" evidence="11">
    <location>
        <begin position="479"/>
        <end position="592"/>
    </location>
</feature>
<dbReference type="Gene3D" id="2.60.390.10">
    <property type="entry name" value="Beta-galactosidase, domain 3"/>
    <property type="match status" value="1"/>
</dbReference>
<dbReference type="GO" id="GO:0005975">
    <property type="term" value="P:carbohydrate metabolic process"/>
    <property type="evidence" value="ECO:0007669"/>
    <property type="project" value="InterPro"/>
</dbReference>
<dbReference type="InterPro" id="IPR008979">
    <property type="entry name" value="Galactose-bd-like_sf"/>
</dbReference>
<gene>
    <name evidence="12" type="primary">lacA-1</name>
    <name evidence="12" type="ORF">Cob_v004451</name>
</gene>
<dbReference type="GO" id="GO:0004565">
    <property type="term" value="F:beta-galactosidase activity"/>
    <property type="evidence" value="ECO:0007669"/>
    <property type="project" value="UniProtKB-EC"/>
</dbReference>
<dbReference type="InterPro" id="IPR031330">
    <property type="entry name" value="Gly_Hdrlase_35_cat"/>
</dbReference>
<dbReference type="SUPFAM" id="SSF49785">
    <property type="entry name" value="Galactose-binding domain-like"/>
    <property type="match status" value="2"/>
</dbReference>
<reference evidence="13" key="1">
    <citation type="journal article" date="2013" name="New Phytol.">
        <title>Comparative genomic and transcriptomic analyses reveal the hemibiotrophic stage shift of Colletotrichum fungi.</title>
        <authorList>
            <person name="Gan P."/>
            <person name="Ikeda K."/>
            <person name="Irieda H."/>
            <person name="Narusaka M."/>
            <person name="O'Connell R.J."/>
            <person name="Narusaka Y."/>
            <person name="Takano Y."/>
            <person name="Kubo Y."/>
            <person name="Shirasu K."/>
        </authorList>
    </citation>
    <scope>NUCLEOTIDE SEQUENCE [LARGE SCALE GENOMIC DNA]</scope>
    <source>
        <strain evidence="13">104-T / ATCC 96160 / CBS 514.97 / LARS 414 / MAFF 240422</strain>
    </source>
</reference>
<keyword evidence="6" id="KW-0325">Glycoprotein</keyword>
<dbReference type="Gene3D" id="3.20.20.80">
    <property type="entry name" value="Glycosidases"/>
    <property type="match status" value="1"/>
</dbReference>
<dbReference type="InterPro" id="IPR017853">
    <property type="entry name" value="GH"/>
</dbReference>
<dbReference type="InterPro" id="IPR036833">
    <property type="entry name" value="BetaGal_dom3_sf"/>
</dbReference>
<keyword evidence="13" id="KW-1185">Reference proteome</keyword>
<evidence type="ECO:0000256" key="3">
    <source>
        <dbReference type="ARBA" id="ARBA00012756"/>
    </source>
</evidence>
<dbReference type="InterPro" id="IPR019801">
    <property type="entry name" value="Glyco_hydro_35_CS"/>
</dbReference>
<keyword evidence="4" id="KW-0732">Signal</keyword>
<dbReference type="PRINTS" id="PR00742">
    <property type="entry name" value="GLHYDRLASE35"/>
</dbReference>
<evidence type="ECO:0000259" key="10">
    <source>
        <dbReference type="Pfam" id="PF01301"/>
    </source>
</evidence>
<dbReference type="InterPro" id="IPR001944">
    <property type="entry name" value="Glycoside_Hdrlase_35"/>
</dbReference>
<evidence type="ECO:0000256" key="2">
    <source>
        <dbReference type="ARBA" id="ARBA00009809"/>
    </source>
</evidence>
<reference evidence="13" key="2">
    <citation type="journal article" date="2019" name="Mol. Plant Microbe Interact.">
        <title>Genome sequence resources for four phytopathogenic fungi from the Colletotrichum orbiculare species complex.</title>
        <authorList>
            <person name="Gan P."/>
            <person name="Tsushima A."/>
            <person name="Narusaka M."/>
            <person name="Narusaka Y."/>
            <person name="Takano Y."/>
            <person name="Kubo Y."/>
            <person name="Shirasu K."/>
        </authorList>
    </citation>
    <scope>GENOME REANNOTATION</scope>
    <source>
        <strain evidence="13">104-T / ATCC 96160 / CBS 514.97 / LARS 414 / MAFF 240422</strain>
    </source>
</reference>
<keyword evidence="5 8" id="KW-0378">Hydrolase</keyword>
<keyword evidence="7 8" id="KW-0326">Glycosidase</keyword>
<comment type="caution">
    <text evidence="12">The sequence shown here is derived from an EMBL/GenBank/DDBJ whole genome shotgun (WGS) entry which is preliminary data.</text>
</comment>
<proteinExistence type="inferred from homology"/>
<name>A0A484FYH7_COLOR</name>
<evidence type="ECO:0000256" key="7">
    <source>
        <dbReference type="ARBA" id="ARBA00023295"/>
    </source>
</evidence>
<dbReference type="Pfam" id="PF01301">
    <property type="entry name" value="Glyco_hydro_35"/>
    <property type="match status" value="1"/>
</dbReference>
<evidence type="ECO:0000256" key="4">
    <source>
        <dbReference type="ARBA" id="ARBA00022729"/>
    </source>
</evidence>
<evidence type="ECO:0000256" key="1">
    <source>
        <dbReference type="ARBA" id="ARBA00001412"/>
    </source>
</evidence>
<dbReference type="AlphaFoldDB" id="A0A484FYH7"/>
<dbReference type="STRING" id="1213857.A0A484FYH7"/>
<dbReference type="FunFam" id="2.60.120.260:FF:000065">
    <property type="entry name" value="Beta-galactosidase A"/>
    <property type="match status" value="1"/>
</dbReference>
<comment type="similarity">
    <text evidence="2 9">Belongs to the glycosyl hydrolase 35 family.</text>
</comment>
<evidence type="ECO:0000256" key="9">
    <source>
        <dbReference type="RuleBase" id="RU003679"/>
    </source>
</evidence>
<dbReference type="OrthoDB" id="1657402at2759"/>
<dbReference type="InterPro" id="IPR025300">
    <property type="entry name" value="BetaGal_jelly_roll_dom"/>
</dbReference>
<evidence type="ECO:0000259" key="11">
    <source>
        <dbReference type="Pfam" id="PF13364"/>
    </source>
</evidence>
<evidence type="ECO:0000256" key="8">
    <source>
        <dbReference type="RuleBase" id="RU000675"/>
    </source>
</evidence>
<dbReference type="Pfam" id="PF13364">
    <property type="entry name" value="BetaGal_ABD2"/>
    <property type="match status" value="2"/>
</dbReference>
<dbReference type="EMBL" id="AMCV02000009">
    <property type="protein sequence ID" value="TDZ22953.1"/>
    <property type="molecule type" value="Genomic_DNA"/>
</dbReference>
<protein>
    <recommendedName>
        <fullName evidence="3 8">Beta-galactosidase</fullName>
        <ecNumber evidence="3 8">3.2.1.23</ecNumber>
    </recommendedName>
</protein>
<evidence type="ECO:0000256" key="6">
    <source>
        <dbReference type="ARBA" id="ARBA00023180"/>
    </source>
</evidence>
<sequence>MDTDRYMQRICSIIAKAQITNGGPVILFQPENEYTNFETGRSPDGDYMQHIIDLARQAGIVVPMISNDARPEGHNSPGTGAGAVDIYGHDGYPLGFDCGDPDAWPADRLPTRYHALHMAQSPETPFSLLEFQGGSFDPWGGHGFEKCAALVNHEYERVFYKNNLAAGVSIFSIYMLFGGTNWGNLGHPGGYTSYDYGAAIKEDRSVAREKFLELKLQAQFVKVSPTYLTAMPGNVDFHRFTQLEIIGVDAQVTRLEINGKPLDFKQNSLSNWVAQTPDSGNTVGVPELSALEWTRLDSLPEIQPAYDDSTWPVANLVTSYNTDFSLLTPVSLFASDYGFHTGTIVFRGHFVANGRENMFNITTQGGSGFASSVWLNSTFVGSFANGPSAASHNTSSYRLPDLDAGLTYIFTILVDTMGLEENFIIGSDTMKTPRGILDYSITSPDGRRTNVTNWKLTGNLGGEDYADLSRGPLNEGGLFFERQGCHLPNASGCALSYSVLLNDRIDPGVFFYRATLPLNLPSLDLDISLSFVFNDGVSDVTFGTFRALLYVNGFQFGKYASNVGPQTNFPVPEGILRYREDNYLGLAIWPLEKRGAKLPGFRLRVNGIPVTTGRQKVDAIQGRAAYTRETSSFAL</sequence>
<organism evidence="12 13">
    <name type="scientific">Colletotrichum orbiculare (strain 104-T / ATCC 96160 / CBS 514.97 / LARS 414 / MAFF 240422)</name>
    <name type="common">Cucumber anthracnose fungus</name>
    <name type="synonym">Colletotrichum lagenarium</name>
    <dbReference type="NCBI Taxonomy" id="1213857"/>
    <lineage>
        <taxon>Eukaryota</taxon>
        <taxon>Fungi</taxon>
        <taxon>Dikarya</taxon>
        <taxon>Ascomycota</taxon>
        <taxon>Pezizomycotina</taxon>
        <taxon>Sordariomycetes</taxon>
        <taxon>Hypocreomycetidae</taxon>
        <taxon>Glomerellales</taxon>
        <taxon>Glomerellaceae</taxon>
        <taxon>Colletotrichum</taxon>
        <taxon>Colletotrichum orbiculare species complex</taxon>
    </lineage>
</organism>
<evidence type="ECO:0000313" key="12">
    <source>
        <dbReference type="EMBL" id="TDZ22953.1"/>
    </source>
</evidence>
<feature type="domain" description="Glycoside hydrolase 35 catalytic" evidence="10">
    <location>
        <begin position="3"/>
        <end position="217"/>
    </location>
</feature>
<dbReference type="PROSITE" id="PS01182">
    <property type="entry name" value="GLYCOSYL_HYDROL_F35"/>
    <property type="match status" value="1"/>
</dbReference>
<evidence type="ECO:0000313" key="13">
    <source>
        <dbReference type="Proteomes" id="UP000014480"/>
    </source>
</evidence>
<evidence type="ECO:0000256" key="5">
    <source>
        <dbReference type="ARBA" id="ARBA00022801"/>
    </source>
</evidence>
<dbReference type="PANTHER" id="PTHR23421">
    <property type="entry name" value="BETA-GALACTOSIDASE RELATED"/>
    <property type="match status" value="1"/>
</dbReference>
<dbReference type="Proteomes" id="UP000014480">
    <property type="component" value="Unassembled WGS sequence"/>
</dbReference>
<dbReference type="Gene3D" id="2.60.120.260">
    <property type="entry name" value="Galactose-binding domain-like"/>
    <property type="match status" value="2"/>
</dbReference>
<feature type="domain" description="Beta-galactosidase jelly roll" evidence="11">
    <location>
        <begin position="306"/>
        <end position="419"/>
    </location>
</feature>